<sequence>MASKIPARDYSLIGDTSRRAREQGLVTAQWYQTEIPRKTLKQLMKRRDGPAIRDTLGWFALLAVTGGLVVALWGSWWVVPVLLVYGVFYGSASDSRWHECGHGTAFKTRWLNDWLYQLACFMIMREPTPWRWSHARHHTDTIIVGRDPEIAAPRPTSLAHHILAFFTLPQTWTTLKSVARHSLGQLSVDEADYIPEMEQPRVYRTARVWLLLHGLIIATAVLLQSWLPVMLAGVLPTLYGGWLSYIFGLTQHAGLAENVLDHRQNSRTVRMNPVFRFIYWNMNYHIEHHMYPMVPYHALPQLHQALKHDMPPVYPSTWAAYREIIPALWRQRTDPDYFVRRPVPATGKTPDAAAPAAA</sequence>
<dbReference type="Proteomes" id="UP000297475">
    <property type="component" value="Unassembled WGS sequence"/>
</dbReference>
<accession>A0A4Z0WGU0</accession>
<dbReference type="OrthoDB" id="9800167at2"/>
<evidence type="ECO:0000313" key="3">
    <source>
        <dbReference type="EMBL" id="TGG95177.1"/>
    </source>
</evidence>
<dbReference type="EMBL" id="SRMF01000001">
    <property type="protein sequence ID" value="TGG95177.1"/>
    <property type="molecule type" value="Genomic_DNA"/>
</dbReference>
<protein>
    <submittedName>
        <fullName evidence="3">Fatty acid desaturase</fullName>
    </submittedName>
</protein>
<feature type="transmembrane region" description="Helical" evidence="1">
    <location>
        <begin position="58"/>
        <end position="88"/>
    </location>
</feature>
<dbReference type="RefSeq" id="WP_135480634.1">
    <property type="nucleotide sequence ID" value="NZ_SRMF01000001.1"/>
</dbReference>
<dbReference type="CDD" id="cd03511">
    <property type="entry name" value="Rhizopine-oxygenase-like"/>
    <property type="match status" value="1"/>
</dbReference>
<feature type="transmembrane region" description="Helical" evidence="1">
    <location>
        <begin position="239"/>
        <end position="260"/>
    </location>
</feature>
<feature type="domain" description="Fatty acid desaturase" evidence="2">
    <location>
        <begin position="75"/>
        <end position="318"/>
    </location>
</feature>
<keyword evidence="1" id="KW-0812">Transmembrane</keyword>
<dbReference type="Pfam" id="PF00487">
    <property type="entry name" value="FA_desaturase"/>
    <property type="match status" value="1"/>
</dbReference>
<proteinExistence type="predicted"/>
<reference evidence="3 4" key="1">
    <citation type="submission" date="2019-04" db="EMBL/GenBank/DDBJ databases">
        <title>Natronospirillum operosus gen. nov., sp. nov., a haloalkaliphilic satellite isolated from decaying biomass of laboratory culture of cyanobacterium Geitlerinema sp. and proposal of Natronospirillaceae fam. nov. and Saccharospirillaceae fam. nov.</title>
        <authorList>
            <person name="Kevbrin V."/>
            <person name="Boltyanskaya Y."/>
            <person name="Koziaeva V."/>
            <person name="Grouzdev D.S."/>
            <person name="Park M."/>
            <person name="Cho J."/>
        </authorList>
    </citation>
    <scope>NUCLEOTIDE SEQUENCE [LARGE SCALE GENOMIC DNA]</scope>
    <source>
        <strain evidence="3 4">G-116</strain>
    </source>
</reference>
<evidence type="ECO:0000259" key="2">
    <source>
        <dbReference type="Pfam" id="PF00487"/>
    </source>
</evidence>
<dbReference type="AlphaFoldDB" id="A0A4Z0WGU0"/>
<name>A0A4Z0WGU0_9GAMM</name>
<dbReference type="InterPro" id="IPR005804">
    <property type="entry name" value="FA_desaturase_dom"/>
</dbReference>
<gene>
    <name evidence="3" type="ORF">E4656_01795</name>
</gene>
<organism evidence="3 4">
    <name type="scientific">Natronospirillum operosum</name>
    <dbReference type="NCBI Taxonomy" id="2759953"/>
    <lineage>
        <taxon>Bacteria</taxon>
        <taxon>Pseudomonadati</taxon>
        <taxon>Pseudomonadota</taxon>
        <taxon>Gammaproteobacteria</taxon>
        <taxon>Oceanospirillales</taxon>
        <taxon>Natronospirillaceae</taxon>
        <taxon>Natronospirillum</taxon>
    </lineage>
</organism>
<dbReference type="GO" id="GO:0008610">
    <property type="term" value="P:lipid biosynthetic process"/>
    <property type="evidence" value="ECO:0007669"/>
    <property type="project" value="UniProtKB-ARBA"/>
</dbReference>
<dbReference type="GO" id="GO:0016717">
    <property type="term" value="F:oxidoreductase activity, acting on paired donors, with oxidation of a pair of donors resulting in the reduction of molecular oxygen to two molecules of water"/>
    <property type="evidence" value="ECO:0007669"/>
    <property type="project" value="TreeGrafter"/>
</dbReference>
<keyword evidence="1" id="KW-0472">Membrane</keyword>
<dbReference type="PANTHER" id="PTHR19353">
    <property type="entry name" value="FATTY ACID DESATURASE 2"/>
    <property type="match status" value="1"/>
</dbReference>
<dbReference type="GO" id="GO:0016020">
    <property type="term" value="C:membrane"/>
    <property type="evidence" value="ECO:0007669"/>
    <property type="project" value="TreeGrafter"/>
</dbReference>
<evidence type="ECO:0000313" key="4">
    <source>
        <dbReference type="Proteomes" id="UP000297475"/>
    </source>
</evidence>
<dbReference type="InterPro" id="IPR012171">
    <property type="entry name" value="Fatty_acid_desaturase"/>
</dbReference>
<keyword evidence="4" id="KW-1185">Reference proteome</keyword>
<dbReference type="InterPro" id="IPR039393">
    <property type="entry name" value="Rhizopine-oxygenase-like"/>
</dbReference>
<dbReference type="PANTHER" id="PTHR19353:SF19">
    <property type="entry name" value="DELTA(5) FATTY ACID DESATURASE C-RELATED"/>
    <property type="match status" value="1"/>
</dbReference>
<feature type="transmembrane region" description="Helical" evidence="1">
    <location>
        <begin position="208"/>
        <end position="227"/>
    </location>
</feature>
<evidence type="ECO:0000256" key="1">
    <source>
        <dbReference type="SAM" id="Phobius"/>
    </source>
</evidence>
<comment type="caution">
    <text evidence="3">The sequence shown here is derived from an EMBL/GenBank/DDBJ whole genome shotgun (WGS) entry which is preliminary data.</text>
</comment>
<keyword evidence="1" id="KW-1133">Transmembrane helix</keyword>